<keyword evidence="3" id="KW-1185">Reference proteome</keyword>
<feature type="non-terminal residue" evidence="2">
    <location>
        <position position="62"/>
    </location>
</feature>
<reference evidence="2 3" key="1">
    <citation type="journal article" date="2023" name="Plants (Basel)">
        <title>Bridging the Gap: Combining Genomics and Transcriptomics Approaches to Understand Stylosanthes scabra, an Orphan Legume from the Brazilian Caatinga.</title>
        <authorList>
            <person name="Ferreira-Neto J.R.C."/>
            <person name="da Silva M.D."/>
            <person name="Binneck E."/>
            <person name="de Melo N.F."/>
            <person name="da Silva R.H."/>
            <person name="de Melo A.L.T.M."/>
            <person name="Pandolfi V."/>
            <person name="Bustamante F.O."/>
            <person name="Brasileiro-Vidal A.C."/>
            <person name="Benko-Iseppon A.M."/>
        </authorList>
    </citation>
    <scope>NUCLEOTIDE SEQUENCE [LARGE SCALE GENOMIC DNA]</scope>
    <source>
        <tissue evidence="2">Leaves</tissue>
    </source>
</reference>
<dbReference type="EMBL" id="JASCZI010126913">
    <property type="protein sequence ID" value="MED6166523.1"/>
    <property type="molecule type" value="Genomic_DNA"/>
</dbReference>
<gene>
    <name evidence="2" type="ORF">PIB30_110169</name>
</gene>
<dbReference type="Proteomes" id="UP001341840">
    <property type="component" value="Unassembled WGS sequence"/>
</dbReference>
<proteinExistence type="predicted"/>
<accession>A0ABU6V2N3</accession>
<protein>
    <submittedName>
        <fullName evidence="2">Uncharacterized protein</fullName>
    </submittedName>
</protein>
<sequence>MASEQMLSPYQNTARQFKEMEMQEIPVTMANLAIHRQREEANKGKAREIVPDSDDSKDIFVS</sequence>
<evidence type="ECO:0000256" key="1">
    <source>
        <dbReference type="SAM" id="MobiDB-lite"/>
    </source>
</evidence>
<name>A0ABU6V2N3_9FABA</name>
<organism evidence="2 3">
    <name type="scientific">Stylosanthes scabra</name>
    <dbReference type="NCBI Taxonomy" id="79078"/>
    <lineage>
        <taxon>Eukaryota</taxon>
        <taxon>Viridiplantae</taxon>
        <taxon>Streptophyta</taxon>
        <taxon>Embryophyta</taxon>
        <taxon>Tracheophyta</taxon>
        <taxon>Spermatophyta</taxon>
        <taxon>Magnoliopsida</taxon>
        <taxon>eudicotyledons</taxon>
        <taxon>Gunneridae</taxon>
        <taxon>Pentapetalae</taxon>
        <taxon>rosids</taxon>
        <taxon>fabids</taxon>
        <taxon>Fabales</taxon>
        <taxon>Fabaceae</taxon>
        <taxon>Papilionoideae</taxon>
        <taxon>50 kb inversion clade</taxon>
        <taxon>dalbergioids sensu lato</taxon>
        <taxon>Dalbergieae</taxon>
        <taxon>Pterocarpus clade</taxon>
        <taxon>Stylosanthes</taxon>
    </lineage>
</organism>
<evidence type="ECO:0000313" key="3">
    <source>
        <dbReference type="Proteomes" id="UP001341840"/>
    </source>
</evidence>
<evidence type="ECO:0000313" key="2">
    <source>
        <dbReference type="EMBL" id="MED6166523.1"/>
    </source>
</evidence>
<comment type="caution">
    <text evidence="2">The sequence shown here is derived from an EMBL/GenBank/DDBJ whole genome shotgun (WGS) entry which is preliminary data.</text>
</comment>
<feature type="region of interest" description="Disordered" evidence="1">
    <location>
        <begin position="38"/>
        <end position="62"/>
    </location>
</feature>